<dbReference type="PANTHER" id="PTHR31234:SF54">
    <property type="entry name" value="LATE EMBRYOGENESIS ABUNDANT PROTEIN LEA-2 SUBGROUP DOMAIN-CONTAINING PROTEIN"/>
    <property type="match status" value="1"/>
</dbReference>
<evidence type="ECO:0000256" key="1">
    <source>
        <dbReference type="ARBA" id="ARBA00004370"/>
    </source>
</evidence>
<feature type="transmembrane region" description="Helical" evidence="3">
    <location>
        <begin position="27"/>
        <end position="52"/>
    </location>
</feature>
<evidence type="ECO:0000313" key="4">
    <source>
        <dbReference type="EMBL" id="KAL1551482.1"/>
    </source>
</evidence>
<proteinExistence type="predicted"/>
<evidence type="ECO:0000256" key="2">
    <source>
        <dbReference type="ARBA" id="ARBA00023136"/>
    </source>
</evidence>
<dbReference type="Proteomes" id="UP001567538">
    <property type="component" value="Unassembled WGS sequence"/>
</dbReference>
<protein>
    <submittedName>
        <fullName evidence="4">NDR1/HIN1-like protein 6 isoform X1</fullName>
    </submittedName>
</protein>
<evidence type="ECO:0000313" key="5">
    <source>
        <dbReference type="Proteomes" id="UP001567538"/>
    </source>
</evidence>
<reference evidence="4 5" key="1">
    <citation type="submission" date="2024-06" db="EMBL/GenBank/DDBJ databases">
        <title>A chromosome level genome sequence of Diviner's sage (Salvia divinorum).</title>
        <authorList>
            <person name="Ford S.A."/>
            <person name="Ro D.-K."/>
            <person name="Ness R.W."/>
            <person name="Phillips M.A."/>
        </authorList>
    </citation>
    <scope>NUCLEOTIDE SEQUENCE [LARGE SCALE GENOMIC DNA]</scope>
    <source>
        <strain evidence="4">SAF-2024a</strain>
        <tissue evidence="4">Leaf</tissue>
    </source>
</reference>
<keyword evidence="5" id="KW-1185">Reference proteome</keyword>
<sequence length="237" mass="26677">MRKLQTSSHHSSTCQDLNIPFSFNKTLLFFLLFIFLIVFIVGVPLLCIFFILKPKMPDFSLQRIDVESYKLDLSSQNLVVSSVFSLNLKADNPNKIGLSFEASRFYVLSQGLVVGLIRIPQFHQPPLSKNVSVQTRVLFESVNVSEIMDRNSRKYQSSKGASDDIRILGDVAAKVRIFNITLPKIKVALDCGINVSQSKLSISNIEVYSMRWIPNQLFSLPLNSQAVSKKCSLAILM</sequence>
<keyword evidence="3" id="KW-1133">Transmembrane helix</keyword>
<dbReference type="EMBL" id="JBEAFC010000007">
    <property type="protein sequence ID" value="KAL1551482.1"/>
    <property type="molecule type" value="Genomic_DNA"/>
</dbReference>
<gene>
    <name evidence="4" type="ORF">AAHA92_19323</name>
</gene>
<keyword evidence="3" id="KW-0812">Transmembrane</keyword>
<dbReference type="AlphaFoldDB" id="A0ABD1H4Y4"/>
<evidence type="ECO:0000256" key="3">
    <source>
        <dbReference type="SAM" id="Phobius"/>
    </source>
</evidence>
<name>A0ABD1H4Y4_SALDI</name>
<accession>A0ABD1H4Y4</accession>
<dbReference type="GO" id="GO:0016020">
    <property type="term" value="C:membrane"/>
    <property type="evidence" value="ECO:0007669"/>
    <property type="project" value="UniProtKB-SubCell"/>
</dbReference>
<comment type="subcellular location">
    <subcellularLocation>
        <location evidence="1">Membrane</location>
    </subcellularLocation>
</comment>
<organism evidence="4 5">
    <name type="scientific">Salvia divinorum</name>
    <name type="common">Maria pastora</name>
    <name type="synonym">Diviner's sage</name>
    <dbReference type="NCBI Taxonomy" id="28513"/>
    <lineage>
        <taxon>Eukaryota</taxon>
        <taxon>Viridiplantae</taxon>
        <taxon>Streptophyta</taxon>
        <taxon>Embryophyta</taxon>
        <taxon>Tracheophyta</taxon>
        <taxon>Spermatophyta</taxon>
        <taxon>Magnoliopsida</taxon>
        <taxon>eudicotyledons</taxon>
        <taxon>Gunneridae</taxon>
        <taxon>Pentapetalae</taxon>
        <taxon>asterids</taxon>
        <taxon>lamiids</taxon>
        <taxon>Lamiales</taxon>
        <taxon>Lamiaceae</taxon>
        <taxon>Nepetoideae</taxon>
        <taxon>Mentheae</taxon>
        <taxon>Salviinae</taxon>
        <taxon>Salvia</taxon>
        <taxon>Salvia subgen. Calosphace</taxon>
    </lineage>
</organism>
<dbReference type="InterPro" id="IPR044839">
    <property type="entry name" value="NDR1-like"/>
</dbReference>
<dbReference type="PANTHER" id="PTHR31234">
    <property type="entry name" value="LATE EMBRYOGENESIS ABUNDANT (LEA) HYDROXYPROLINE-RICH GLYCOPROTEIN FAMILY"/>
    <property type="match status" value="1"/>
</dbReference>
<comment type="caution">
    <text evidence="4">The sequence shown here is derived from an EMBL/GenBank/DDBJ whole genome shotgun (WGS) entry which is preliminary data.</text>
</comment>
<keyword evidence="2 3" id="KW-0472">Membrane</keyword>